<dbReference type="InterPro" id="IPR044643">
    <property type="entry name" value="TrpF_fam"/>
</dbReference>
<dbReference type="GO" id="GO:0000162">
    <property type="term" value="P:L-tryptophan biosynthetic process"/>
    <property type="evidence" value="ECO:0007669"/>
    <property type="project" value="UniProtKB-UniRule"/>
</dbReference>
<evidence type="ECO:0000313" key="12">
    <source>
        <dbReference type="EMBL" id="GAW90990.1"/>
    </source>
</evidence>
<keyword evidence="8 10" id="KW-0057">Aromatic amino acid biosynthesis</keyword>
<dbReference type="CDD" id="cd00405">
    <property type="entry name" value="PRAI"/>
    <property type="match status" value="1"/>
</dbReference>
<comment type="catalytic activity">
    <reaction evidence="1 10">
        <text>N-(5-phospho-beta-D-ribosyl)anthranilate = 1-(2-carboxyphenylamino)-1-deoxy-D-ribulose 5-phosphate</text>
        <dbReference type="Rhea" id="RHEA:21540"/>
        <dbReference type="ChEBI" id="CHEBI:18277"/>
        <dbReference type="ChEBI" id="CHEBI:58613"/>
        <dbReference type="EC" id="5.3.1.24"/>
    </reaction>
</comment>
<comment type="similarity">
    <text evidence="3 10">Belongs to the TrpF family.</text>
</comment>
<dbReference type="NCBIfam" id="NF002298">
    <property type="entry name" value="PRK01222.1-4"/>
    <property type="match status" value="1"/>
</dbReference>
<dbReference type="FunFam" id="3.20.20.70:FF:000075">
    <property type="entry name" value="Tryptophan biosynthesis protein TRP1"/>
    <property type="match status" value="1"/>
</dbReference>
<dbReference type="InterPro" id="IPR001240">
    <property type="entry name" value="PRAI_dom"/>
</dbReference>
<dbReference type="GO" id="GO:0004640">
    <property type="term" value="F:phosphoribosylanthranilate isomerase activity"/>
    <property type="evidence" value="ECO:0007669"/>
    <property type="project" value="UniProtKB-UniRule"/>
</dbReference>
<dbReference type="HAMAP" id="MF_00135">
    <property type="entry name" value="PRAI"/>
    <property type="match status" value="1"/>
</dbReference>
<evidence type="ECO:0000256" key="5">
    <source>
        <dbReference type="ARBA" id="ARBA00022272"/>
    </source>
</evidence>
<dbReference type="Pfam" id="PF00697">
    <property type="entry name" value="PRAI"/>
    <property type="match status" value="1"/>
</dbReference>
<evidence type="ECO:0000256" key="10">
    <source>
        <dbReference type="HAMAP-Rule" id="MF_00135"/>
    </source>
</evidence>
<feature type="domain" description="N-(5'phosphoribosyl) anthranilate isomerase (PRAI)" evidence="11">
    <location>
        <begin position="5"/>
        <end position="197"/>
    </location>
</feature>
<evidence type="ECO:0000313" key="13">
    <source>
        <dbReference type="Proteomes" id="UP000197032"/>
    </source>
</evidence>
<comment type="pathway">
    <text evidence="2 10">Amino-acid biosynthesis; L-tryptophan biosynthesis; L-tryptophan from chorismate: step 3/5.</text>
</comment>
<dbReference type="UniPathway" id="UPA00035">
    <property type="reaction ID" value="UER00042"/>
</dbReference>
<dbReference type="PANTHER" id="PTHR42894:SF1">
    <property type="entry name" value="N-(5'-PHOSPHORIBOSYL)ANTHRANILATE ISOMERASE"/>
    <property type="match status" value="1"/>
</dbReference>
<dbReference type="AlphaFoldDB" id="A0A1Z5HNY5"/>
<dbReference type="RefSeq" id="WP_088552593.1">
    <property type="nucleotide sequence ID" value="NZ_BDGJ01000003.1"/>
</dbReference>
<dbReference type="OrthoDB" id="9786954at2"/>
<dbReference type="Gene3D" id="3.20.20.70">
    <property type="entry name" value="Aldolase class I"/>
    <property type="match status" value="1"/>
</dbReference>
<reference evidence="13" key="1">
    <citation type="journal article" date="2017" name="Appl. Environ. Microbiol.">
        <title>Genomic analysis of Calderihabitans maritimus KKC1, a thermophilic hydrogenogenic carboxydotrophic bacterium isolated from marine sediment.</title>
        <authorList>
            <person name="Omae K."/>
            <person name="Yoneda Y."/>
            <person name="Fukuyama Y."/>
            <person name="Yoshida T."/>
            <person name="Sako Y."/>
        </authorList>
    </citation>
    <scope>NUCLEOTIDE SEQUENCE [LARGE SCALE GENOMIC DNA]</scope>
    <source>
        <strain evidence="13">KKC1</strain>
    </source>
</reference>
<gene>
    <name evidence="10" type="primary">trpF</name>
    <name evidence="12" type="ORF">KKC1_01520</name>
</gene>
<dbReference type="EC" id="5.3.1.24" evidence="4 10"/>
<evidence type="ECO:0000256" key="8">
    <source>
        <dbReference type="ARBA" id="ARBA00023141"/>
    </source>
</evidence>
<dbReference type="PANTHER" id="PTHR42894">
    <property type="entry name" value="N-(5'-PHOSPHORIBOSYL)ANTHRANILATE ISOMERASE"/>
    <property type="match status" value="1"/>
</dbReference>
<keyword evidence="13" id="KW-1185">Reference proteome</keyword>
<evidence type="ECO:0000256" key="7">
    <source>
        <dbReference type="ARBA" id="ARBA00022822"/>
    </source>
</evidence>
<evidence type="ECO:0000256" key="9">
    <source>
        <dbReference type="ARBA" id="ARBA00023235"/>
    </source>
</evidence>
<evidence type="ECO:0000256" key="4">
    <source>
        <dbReference type="ARBA" id="ARBA00012572"/>
    </source>
</evidence>
<keyword evidence="7 10" id="KW-0822">Tryptophan biosynthesis</keyword>
<evidence type="ECO:0000256" key="2">
    <source>
        <dbReference type="ARBA" id="ARBA00004664"/>
    </source>
</evidence>
<evidence type="ECO:0000256" key="3">
    <source>
        <dbReference type="ARBA" id="ARBA00007571"/>
    </source>
</evidence>
<sequence>MTVRVKICGITEWEEARVALDQGAHALGFVFAPSRRYINPEKAREIICRLPPFVTRVGVFVNEKRYAVQEIATFCRLDVLQFHGEESPEYCRGYSQQVIKAFSVKDRSVLEDMSRYQVDAYLLDAYVPGKRGGTGQTFDWEIAAEARKLGRPIILAGGLNPDNVGEAIARVKPYAVDVSSGVETDGKKDARKIAEFMAAVRRAFESDRIT</sequence>
<comment type="caution">
    <text evidence="12">The sequence shown here is derived from an EMBL/GenBank/DDBJ whole genome shotgun (WGS) entry which is preliminary data.</text>
</comment>
<dbReference type="Proteomes" id="UP000197032">
    <property type="component" value="Unassembled WGS sequence"/>
</dbReference>
<evidence type="ECO:0000256" key="1">
    <source>
        <dbReference type="ARBA" id="ARBA00001164"/>
    </source>
</evidence>
<name>A0A1Z5HNY5_9FIRM</name>
<keyword evidence="6 10" id="KW-0028">Amino-acid biosynthesis</keyword>
<dbReference type="SUPFAM" id="SSF51366">
    <property type="entry name" value="Ribulose-phoshate binding barrel"/>
    <property type="match status" value="1"/>
</dbReference>
<accession>A0A1Z5HNY5</accession>
<organism evidence="12 13">
    <name type="scientific">Calderihabitans maritimus</name>
    <dbReference type="NCBI Taxonomy" id="1246530"/>
    <lineage>
        <taxon>Bacteria</taxon>
        <taxon>Bacillati</taxon>
        <taxon>Bacillota</taxon>
        <taxon>Clostridia</taxon>
        <taxon>Neomoorellales</taxon>
        <taxon>Calderihabitantaceae</taxon>
        <taxon>Calderihabitans</taxon>
    </lineage>
</organism>
<dbReference type="EMBL" id="BDGJ01000003">
    <property type="protein sequence ID" value="GAW90990.1"/>
    <property type="molecule type" value="Genomic_DNA"/>
</dbReference>
<evidence type="ECO:0000259" key="11">
    <source>
        <dbReference type="Pfam" id="PF00697"/>
    </source>
</evidence>
<proteinExistence type="inferred from homology"/>
<evidence type="ECO:0000256" key="6">
    <source>
        <dbReference type="ARBA" id="ARBA00022605"/>
    </source>
</evidence>
<keyword evidence="9 10" id="KW-0413">Isomerase</keyword>
<dbReference type="InterPro" id="IPR011060">
    <property type="entry name" value="RibuloseP-bd_barrel"/>
</dbReference>
<dbReference type="InterPro" id="IPR013785">
    <property type="entry name" value="Aldolase_TIM"/>
</dbReference>
<protein>
    <recommendedName>
        <fullName evidence="5 10">N-(5'-phosphoribosyl)anthranilate isomerase</fullName>
        <shortName evidence="10">PRAI</shortName>
        <ecNumber evidence="4 10">5.3.1.24</ecNumber>
    </recommendedName>
</protein>